<sequence length="198" mass="21919">MDFDDDDEYDKEFLTRRVSFLQSRRLVCDGLPAKHLPRELPRCVFVVEVGPAREEAEAALAELPGSITSALDTATGLKPLRHNTNQVTDPSCLLNEFWSFLKTDVNTRPHRPLAVTLLPFPIFRLLYVQEAEEVDQSLPCECAADKKPDTSLGSTWRSACASGNKTAADNAHGFLALMREAISRDNDPSRRASSLGTS</sequence>
<dbReference type="AlphaFoldDB" id="A0A2S4W6C3"/>
<organism evidence="1 2">
    <name type="scientific">Puccinia striiformis</name>
    <dbReference type="NCBI Taxonomy" id="27350"/>
    <lineage>
        <taxon>Eukaryota</taxon>
        <taxon>Fungi</taxon>
        <taxon>Dikarya</taxon>
        <taxon>Basidiomycota</taxon>
        <taxon>Pucciniomycotina</taxon>
        <taxon>Pucciniomycetes</taxon>
        <taxon>Pucciniales</taxon>
        <taxon>Pucciniaceae</taxon>
        <taxon>Puccinia</taxon>
    </lineage>
</organism>
<dbReference type="EMBL" id="PKSL01000003">
    <property type="protein sequence ID" value="POW17313.1"/>
    <property type="molecule type" value="Genomic_DNA"/>
</dbReference>
<gene>
    <name evidence="1" type="ORF">PSTT_00618</name>
</gene>
<proteinExistence type="predicted"/>
<reference evidence="1" key="1">
    <citation type="submission" date="2017-12" db="EMBL/GenBank/DDBJ databases">
        <title>Gene loss provides genomic basis for host adaptation in cereal stripe rust fungi.</title>
        <authorList>
            <person name="Xia C."/>
        </authorList>
    </citation>
    <scope>NUCLEOTIDE SEQUENCE [LARGE SCALE GENOMIC DNA]</scope>
    <source>
        <strain evidence="1">93-210</strain>
    </source>
</reference>
<keyword evidence="2" id="KW-1185">Reference proteome</keyword>
<name>A0A2S4W6C3_9BASI</name>
<accession>A0A2S4W6C3</accession>
<comment type="caution">
    <text evidence="1">The sequence shown here is derived from an EMBL/GenBank/DDBJ whole genome shotgun (WGS) entry which is preliminary data.</text>
</comment>
<dbReference type="Proteomes" id="UP000239156">
    <property type="component" value="Unassembled WGS sequence"/>
</dbReference>
<evidence type="ECO:0000313" key="2">
    <source>
        <dbReference type="Proteomes" id="UP000239156"/>
    </source>
</evidence>
<evidence type="ECO:0000313" key="1">
    <source>
        <dbReference type="EMBL" id="POW17313.1"/>
    </source>
</evidence>
<dbReference type="VEuPathDB" id="FungiDB:PSTT_00618"/>
<protein>
    <submittedName>
        <fullName evidence="1">Uncharacterized protein</fullName>
    </submittedName>
</protein>